<proteinExistence type="predicted"/>
<evidence type="ECO:0000313" key="1">
    <source>
        <dbReference type="EMBL" id="CAB0015289.1"/>
    </source>
</evidence>
<sequence>LLDITPQLCQLSTNLNIEPAALSAEAPSSEFFELGFNPVRGKGALRLTEMICHAAGGAGASDRPLFNN</sequence>
<evidence type="ECO:0000313" key="2">
    <source>
        <dbReference type="Proteomes" id="UP000479000"/>
    </source>
</evidence>
<gene>
    <name evidence="1" type="ORF">NTEN_LOCUS19629</name>
</gene>
<dbReference type="AlphaFoldDB" id="A0A6H5HE37"/>
<reference evidence="1 2" key="1">
    <citation type="submission" date="2020-02" db="EMBL/GenBank/DDBJ databases">
        <authorList>
            <person name="Ferguson B K."/>
        </authorList>
    </citation>
    <scope>NUCLEOTIDE SEQUENCE [LARGE SCALE GENOMIC DNA]</scope>
</reference>
<protein>
    <submittedName>
        <fullName evidence="1">Uncharacterized protein</fullName>
    </submittedName>
</protein>
<organism evidence="1 2">
    <name type="scientific">Nesidiocoris tenuis</name>
    <dbReference type="NCBI Taxonomy" id="355587"/>
    <lineage>
        <taxon>Eukaryota</taxon>
        <taxon>Metazoa</taxon>
        <taxon>Ecdysozoa</taxon>
        <taxon>Arthropoda</taxon>
        <taxon>Hexapoda</taxon>
        <taxon>Insecta</taxon>
        <taxon>Pterygota</taxon>
        <taxon>Neoptera</taxon>
        <taxon>Paraneoptera</taxon>
        <taxon>Hemiptera</taxon>
        <taxon>Heteroptera</taxon>
        <taxon>Panheteroptera</taxon>
        <taxon>Cimicomorpha</taxon>
        <taxon>Miridae</taxon>
        <taxon>Dicyphina</taxon>
        <taxon>Nesidiocoris</taxon>
    </lineage>
</organism>
<name>A0A6H5HE37_9HEMI</name>
<keyword evidence="2" id="KW-1185">Reference proteome</keyword>
<dbReference type="EMBL" id="CADCXU010028859">
    <property type="protein sequence ID" value="CAB0015289.1"/>
    <property type="molecule type" value="Genomic_DNA"/>
</dbReference>
<dbReference type="Proteomes" id="UP000479000">
    <property type="component" value="Unassembled WGS sequence"/>
</dbReference>
<accession>A0A6H5HE37</accession>
<feature type="non-terminal residue" evidence="1">
    <location>
        <position position="1"/>
    </location>
</feature>